<dbReference type="KEGG" id="cvn:111124813"/>
<feature type="transmembrane region" description="Helical" evidence="1">
    <location>
        <begin position="361"/>
        <end position="385"/>
    </location>
</feature>
<dbReference type="InterPro" id="IPR052728">
    <property type="entry name" value="O2_lipid_transport_reg"/>
</dbReference>
<evidence type="ECO:0000259" key="3">
    <source>
        <dbReference type="SMART" id="SM00703"/>
    </source>
</evidence>
<feature type="transmembrane region" description="Helical" evidence="1">
    <location>
        <begin position="405"/>
        <end position="427"/>
    </location>
</feature>
<dbReference type="GeneID" id="111124813"/>
<feature type="signal peptide" evidence="2">
    <location>
        <begin position="1"/>
        <end position="22"/>
    </location>
</feature>
<dbReference type="GO" id="GO:0016747">
    <property type="term" value="F:acyltransferase activity, transferring groups other than amino-acyl groups"/>
    <property type="evidence" value="ECO:0007669"/>
    <property type="project" value="InterPro"/>
</dbReference>
<accession>A0A8B8D6G3</accession>
<keyword evidence="1" id="KW-0812">Transmembrane</keyword>
<feature type="domain" description="Nose resistant-to-fluoxetine protein N-terminal" evidence="3">
    <location>
        <begin position="82"/>
        <end position="206"/>
    </location>
</feature>
<feature type="transmembrane region" description="Helical" evidence="1">
    <location>
        <begin position="681"/>
        <end position="703"/>
    </location>
</feature>
<evidence type="ECO:0000313" key="5">
    <source>
        <dbReference type="RefSeq" id="XP_022323722.1"/>
    </source>
</evidence>
<organism evidence="4 5">
    <name type="scientific">Crassostrea virginica</name>
    <name type="common">Eastern oyster</name>
    <dbReference type="NCBI Taxonomy" id="6565"/>
    <lineage>
        <taxon>Eukaryota</taxon>
        <taxon>Metazoa</taxon>
        <taxon>Spiralia</taxon>
        <taxon>Lophotrochozoa</taxon>
        <taxon>Mollusca</taxon>
        <taxon>Bivalvia</taxon>
        <taxon>Autobranchia</taxon>
        <taxon>Pteriomorphia</taxon>
        <taxon>Ostreida</taxon>
        <taxon>Ostreoidea</taxon>
        <taxon>Ostreidae</taxon>
        <taxon>Crassostrea</taxon>
    </lineage>
</organism>
<evidence type="ECO:0000313" key="4">
    <source>
        <dbReference type="Proteomes" id="UP000694844"/>
    </source>
</evidence>
<feature type="transmembrane region" description="Helical" evidence="1">
    <location>
        <begin position="573"/>
        <end position="593"/>
    </location>
</feature>
<keyword evidence="2" id="KW-0732">Signal</keyword>
<dbReference type="Proteomes" id="UP000694844">
    <property type="component" value="Chromosome 3"/>
</dbReference>
<dbReference type="AlphaFoldDB" id="A0A8B8D6G3"/>
<keyword evidence="1" id="KW-1133">Transmembrane helix</keyword>
<dbReference type="RefSeq" id="XP_022323722.1">
    <property type="nucleotide sequence ID" value="XM_022468014.1"/>
</dbReference>
<protein>
    <submittedName>
        <fullName evidence="5">Nose resistant to fluoxetine protein 6-like</fullName>
    </submittedName>
</protein>
<feature type="transmembrane region" description="Helical" evidence="1">
    <location>
        <begin position="544"/>
        <end position="561"/>
    </location>
</feature>
<dbReference type="PANTHER" id="PTHR11161">
    <property type="entry name" value="O-ACYLTRANSFERASE"/>
    <property type="match status" value="1"/>
</dbReference>
<dbReference type="SMART" id="SM00703">
    <property type="entry name" value="NRF"/>
    <property type="match status" value="1"/>
</dbReference>
<dbReference type="Pfam" id="PF01757">
    <property type="entry name" value="Acyl_transf_3"/>
    <property type="match status" value="1"/>
</dbReference>
<evidence type="ECO:0000256" key="1">
    <source>
        <dbReference type="SAM" id="Phobius"/>
    </source>
</evidence>
<keyword evidence="4" id="KW-1185">Reference proteome</keyword>
<feature type="transmembrane region" description="Helical" evidence="1">
    <location>
        <begin position="492"/>
        <end position="512"/>
    </location>
</feature>
<dbReference type="InterPro" id="IPR006621">
    <property type="entry name" value="Nose-resist-to-fluoxetine_N"/>
</dbReference>
<feature type="transmembrane region" description="Helical" evidence="1">
    <location>
        <begin position="222"/>
        <end position="250"/>
    </location>
</feature>
<proteinExistence type="predicted"/>
<keyword evidence="1" id="KW-0472">Membrane</keyword>
<feature type="transmembrane region" description="Helical" evidence="1">
    <location>
        <begin position="651"/>
        <end position="669"/>
    </location>
</feature>
<gene>
    <name evidence="5" type="primary">LOC111124813</name>
</gene>
<name>A0A8B8D6G3_CRAVI</name>
<dbReference type="OrthoDB" id="207378at2759"/>
<feature type="transmembrane region" description="Helical" evidence="1">
    <location>
        <begin position="466"/>
        <end position="485"/>
    </location>
</feature>
<dbReference type="Pfam" id="PF20146">
    <property type="entry name" value="NRF"/>
    <property type="match status" value="1"/>
</dbReference>
<feature type="chain" id="PRO_5034773729" evidence="2">
    <location>
        <begin position="23"/>
        <end position="720"/>
    </location>
</feature>
<sequence length="720" mass="80699">MSYVQYLCLIFCISFTVSLSVAHRHKPYFEVIEEAVQLTKSKGERLNKWQYVQTSSAWSEISRNLFNGVEEVGASATTYNVSEQCSYSLSAVLLGLSSRQNWALQIIDATGKPEAGILDGSLRWLGSYDECKRISYHNETMALNIKGKYSILQIPFGTSANALSGSSTVSLLIGLCLPDSCSASDAYAVVHNNIGRIPIGDFSNLTFNIIPETTDKPLTTNAIVAIVILSILAFILILGTTYDVIIVHWLRKKEAPEKPYIDPTIKTSDGEKIPLLNHNSHDVHTDEITFEKLLLSFSAYSNGLKILGTRRSSETLGVLNGIRFLSISWVVLGHSYAFVVSTISNSGPFLKEMLGRRSFQAIANALVSVDSFFALSGFLLAYLTFKEMEKRDGKINWIMFYFHRFWRLTPAYMLVLMTEATLSPYFADGPIYPPNGFEIDYCEDSWWRNLLYINNLVDTDKICMGWSWYLSNDMQFFILSPLMLIPLYYHEVAGILVCSVFLLGTTIAPGVISSHYDMPPSLFSTSGSAQGFIEYFNKYYVKPWCRMGPYIIGILFGYLLYKTKSKLRINRVLNLLIWAVAATSACLVLYGLYDSMDGHPLSTGVSALYNATNRTVWGACVCWVIFACATGNGGPVNTLLSWSPFGPLAKLSYCVYLVHPVIMYANYYSQRTSIYLDDFSAIYLFLGNLVLSYMVAFVTSLAFEAPMMGLEKVLLRKERK</sequence>
<dbReference type="PANTHER" id="PTHR11161:SF0">
    <property type="entry name" value="O-ACYLTRANSFERASE LIKE PROTEIN"/>
    <property type="match status" value="1"/>
</dbReference>
<dbReference type="InterPro" id="IPR002656">
    <property type="entry name" value="Acyl_transf_3_dom"/>
</dbReference>
<feature type="transmembrane region" description="Helical" evidence="1">
    <location>
        <begin position="321"/>
        <end position="341"/>
    </location>
</feature>
<evidence type="ECO:0000256" key="2">
    <source>
        <dbReference type="SAM" id="SignalP"/>
    </source>
</evidence>
<reference evidence="5" key="1">
    <citation type="submission" date="2025-08" db="UniProtKB">
        <authorList>
            <consortium name="RefSeq"/>
        </authorList>
    </citation>
    <scope>IDENTIFICATION</scope>
    <source>
        <tissue evidence="5">Whole sample</tissue>
    </source>
</reference>